<dbReference type="PROSITE" id="PS50011">
    <property type="entry name" value="PROTEIN_KINASE_DOM"/>
    <property type="match status" value="1"/>
</dbReference>
<dbReference type="CDD" id="cd14014">
    <property type="entry name" value="STKc_PknB_like"/>
    <property type="match status" value="1"/>
</dbReference>
<dbReference type="InterPro" id="IPR001680">
    <property type="entry name" value="WD40_rpt"/>
</dbReference>
<dbReference type="InterPro" id="IPR036322">
    <property type="entry name" value="WD40_repeat_dom_sf"/>
</dbReference>
<dbReference type="PANTHER" id="PTHR19879">
    <property type="entry name" value="TRANSCRIPTION INITIATION FACTOR TFIID"/>
    <property type="match status" value="1"/>
</dbReference>
<dbReference type="EMBL" id="NGFP01000304">
    <property type="protein sequence ID" value="OUC86137.1"/>
    <property type="molecule type" value="Genomic_DNA"/>
</dbReference>
<proteinExistence type="predicted"/>
<dbReference type="AlphaFoldDB" id="A0A243QVF5"/>
<dbReference type="SUPFAM" id="SSF50978">
    <property type="entry name" value="WD40 repeat-like"/>
    <property type="match status" value="1"/>
</dbReference>
<dbReference type="Pfam" id="PF00400">
    <property type="entry name" value="WD40"/>
    <property type="match status" value="2"/>
</dbReference>
<dbReference type="SMART" id="SM00220">
    <property type="entry name" value="S_TKc"/>
    <property type="match status" value="1"/>
</dbReference>
<gene>
    <name evidence="4" type="ORF">CA984_38900</name>
</gene>
<dbReference type="Gene3D" id="3.30.200.20">
    <property type="entry name" value="Phosphorylase Kinase, domain 1"/>
    <property type="match status" value="1"/>
</dbReference>
<evidence type="ECO:0000259" key="3">
    <source>
        <dbReference type="PROSITE" id="PS50011"/>
    </source>
</evidence>
<dbReference type="Proteomes" id="UP000194761">
    <property type="component" value="Unassembled WGS sequence"/>
</dbReference>
<keyword evidence="5" id="KW-1185">Reference proteome</keyword>
<dbReference type="InterPro" id="IPR011009">
    <property type="entry name" value="Kinase-like_dom_sf"/>
</dbReference>
<dbReference type="PROSITE" id="PS50082">
    <property type="entry name" value="WD_REPEATS_2"/>
    <property type="match status" value="1"/>
</dbReference>
<comment type="caution">
    <text evidence="4">The sequence shown here is derived from an EMBL/GenBank/DDBJ whole genome shotgun (WGS) entry which is preliminary data.</text>
</comment>
<dbReference type="Gene3D" id="2.130.10.10">
    <property type="entry name" value="YVTN repeat-like/Quinoprotein amine dehydrogenase"/>
    <property type="match status" value="4"/>
</dbReference>
<dbReference type="SUPFAM" id="SSF56112">
    <property type="entry name" value="Protein kinase-like (PK-like)"/>
    <property type="match status" value="1"/>
</dbReference>
<dbReference type="PROSITE" id="PS00108">
    <property type="entry name" value="PROTEIN_KINASE_ST"/>
    <property type="match status" value="1"/>
</dbReference>
<keyword evidence="1" id="KW-0853">WD repeat</keyword>
<dbReference type="Gene3D" id="1.10.510.10">
    <property type="entry name" value="Transferase(Phosphotransferase) domain 1"/>
    <property type="match status" value="1"/>
</dbReference>
<evidence type="ECO:0000313" key="4">
    <source>
        <dbReference type="EMBL" id="OUC86137.1"/>
    </source>
</evidence>
<evidence type="ECO:0000256" key="2">
    <source>
        <dbReference type="SAM" id="MobiDB-lite"/>
    </source>
</evidence>
<evidence type="ECO:0000256" key="1">
    <source>
        <dbReference type="PROSITE-ProRule" id="PRU00221"/>
    </source>
</evidence>
<feature type="domain" description="Protein kinase" evidence="3">
    <location>
        <begin position="31"/>
        <end position="290"/>
    </location>
</feature>
<feature type="repeat" description="WD" evidence="1">
    <location>
        <begin position="1081"/>
        <end position="1122"/>
    </location>
</feature>
<reference evidence="4 5" key="1">
    <citation type="submission" date="2017-05" db="EMBL/GenBank/DDBJ databases">
        <title>Biotechnological potential of actinobacteria isolated from South African environments.</title>
        <authorList>
            <person name="Le Roes-Hill M."/>
            <person name="Prins A."/>
            <person name="Durrell K.A."/>
        </authorList>
    </citation>
    <scope>NUCLEOTIDE SEQUENCE [LARGE SCALE GENOMIC DNA]</scope>
    <source>
        <strain evidence="4">M26</strain>
    </source>
</reference>
<dbReference type="InterPro" id="IPR015943">
    <property type="entry name" value="WD40/YVTN_repeat-like_dom_sf"/>
</dbReference>
<dbReference type="InterPro" id="IPR049052">
    <property type="entry name" value="nSTAND1"/>
</dbReference>
<dbReference type="PANTHER" id="PTHR19879:SF9">
    <property type="entry name" value="TRANSCRIPTION INITIATION FACTOR TFIID SUBUNIT 5"/>
    <property type="match status" value="1"/>
</dbReference>
<feature type="region of interest" description="Disordered" evidence="2">
    <location>
        <begin position="1"/>
        <end position="21"/>
    </location>
</feature>
<sequence>MLPTGASDEPPNGDEMSTGLIDGDPQRLGGYWLAGRLGAGGQGVVYEAYDAEGRRVAVKVLHGDAGGDPELRDRFGREAAAARRVASFCTAAVIDADLDGPRPYIVSEYVEGPSLRRAVADGRRFTGGDLHRLATAVATALTAIHDAGVIHRDLKPDNVLLGPDGPRVIDFGVARTEEMSLTATGMVAGTPTYMAPEIFMGHRAGTSADVFAWGGIMVFAATGADPFRAESLGGVMHRVLSVQPQLDMLPERLRPFIAASLAKDPQARPSARDLLLALVSDGGRLDTPRLLAVGSNAGARIRAASADPALGTLAEEAYAALGQAERELAPEVFLRLVTVTDDGEQAVRRAQWAELLDGRREDEAAAVSRVLQAFAYLVVHDEQEVWLSRPALPQAWPRLRLWVQANRDGLAVHRGILAAARRWQTQGRRDGDLFQGSSLENAMSWAATGRRNITLSPVERDFLEAGAALTKRRARRGRLLSMTLAVLLVAALAAGALAVQQSRVAEARSATIALQRDQAGARQLAATADSLRVAEPVRAMLLSVAAWRLAPVAEARASLAGSLAQRETATFHDPATAIQTLRALSRDGRTLVSAGGGEVRIWDVRTGRRAGGFRGIGDDLRGIALSPSGRLLAVISGLELKLWDVAKGRPTGATLAVQGREAGGDTQVFFGQAEDRVLVTEGEGLTVWNPVTGEKQFPPVTGVDLDTSADGRGLAVGGLDGVPVALTLAGLRRIPLGSRCDACGLRVAYSPDGRTIAVGRGKSVQLRDAFTGADLERPFAAGNGGDLRFSPDGRFLAAADETSIKLWRVQDGRLLLTQRIDAFMPAVAFDPDGRTLRYLTEDAVTALDITALTRPVVLKGPGTHWAELSPDGRLLASRDSQAGEVRLWDVRRRKPLAALTVGPEGADGYFEMAFSGDGRRLAVNTGGESSRLTIWDTATFRRITTVETAREGQVPALAMNADGTAVASYVLYYDSEKAPRGEVHLWDVPGGRHRWSVAQEYVEALRFTPDGRAIGVAGGEQRLLDVATGRPFGATYGSPTVSIPVTSLVFSADGARTATADQVGRISVWETGSRGRVGTLIRGGDGAGVSLAYSPRGDVVAAGVDPQSVALWDIATGRRLGQPIVAHTGDLQSLAFTADGSRLITVDSAGTLAEQPVDPEQVAHAVCGRAGRTLSREEWRTYLTDVPYREICPD</sequence>
<dbReference type="Pfam" id="PF00069">
    <property type="entry name" value="Pkinase"/>
    <property type="match status" value="1"/>
</dbReference>
<dbReference type="InterPro" id="IPR008271">
    <property type="entry name" value="Ser/Thr_kinase_AS"/>
</dbReference>
<evidence type="ECO:0000313" key="5">
    <source>
        <dbReference type="Proteomes" id="UP000194761"/>
    </source>
</evidence>
<name>A0A243QVF5_9ACTN</name>
<accession>A0A243QVF5</accession>
<dbReference type="Pfam" id="PF20703">
    <property type="entry name" value="nSTAND1"/>
    <property type="match status" value="1"/>
</dbReference>
<dbReference type="SUPFAM" id="SSF82171">
    <property type="entry name" value="DPP6 N-terminal domain-like"/>
    <property type="match status" value="1"/>
</dbReference>
<dbReference type="InterPro" id="IPR000719">
    <property type="entry name" value="Prot_kinase_dom"/>
</dbReference>
<dbReference type="GO" id="GO:0004672">
    <property type="term" value="F:protein kinase activity"/>
    <property type="evidence" value="ECO:0007669"/>
    <property type="project" value="InterPro"/>
</dbReference>
<dbReference type="SMART" id="SM00320">
    <property type="entry name" value="WD40"/>
    <property type="match status" value="8"/>
</dbReference>
<organism evidence="4 5">
    <name type="scientific">Streptosporangium minutum</name>
    <dbReference type="NCBI Taxonomy" id="569862"/>
    <lineage>
        <taxon>Bacteria</taxon>
        <taxon>Bacillati</taxon>
        <taxon>Actinomycetota</taxon>
        <taxon>Actinomycetes</taxon>
        <taxon>Streptosporangiales</taxon>
        <taxon>Streptosporangiaceae</taxon>
        <taxon>Streptosporangium</taxon>
    </lineage>
</organism>
<protein>
    <recommendedName>
        <fullName evidence="3">Protein kinase domain-containing protein</fullName>
    </recommendedName>
</protein>
<dbReference type="GO" id="GO:0005524">
    <property type="term" value="F:ATP binding"/>
    <property type="evidence" value="ECO:0007669"/>
    <property type="project" value="InterPro"/>
</dbReference>